<dbReference type="Proteomes" id="UP000270342">
    <property type="component" value="Unassembled WGS sequence"/>
</dbReference>
<keyword evidence="2" id="KW-1185">Reference proteome</keyword>
<evidence type="ECO:0000313" key="2">
    <source>
        <dbReference type="Proteomes" id="UP000270342"/>
    </source>
</evidence>
<gene>
    <name evidence="1" type="ORF">D7S86_15495</name>
</gene>
<reference evidence="1 2" key="1">
    <citation type="submission" date="2018-10" db="EMBL/GenBank/DDBJ databases">
        <title>Robbsia sp. DHC34, isolated from soil.</title>
        <authorList>
            <person name="Gao Z.-H."/>
            <person name="Qiu L.-H."/>
        </authorList>
    </citation>
    <scope>NUCLEOTIDE SEQUENCE [LARGE SCALE GENOMIC DNA]</scope>
    <source>
        <strain evidence="1 2">DHC34</strain>
    </source>
</reference>
<sequence>MRVARAGAHVSSIRDNALAVAEMTSAIDAIEDSYGPAAKVSFVLQLIEQFEARGAMHLAEELHALMAPGSAPLQIAAR</sequence>
<name>A0A494XSQ0_9BURK</name>
<proteinExistence type="predicted"/>
<dbReference type="AlphaFoldDB" id="A0A494XSQ0"/>
<dbReference type="EMBL" id="RBZU01000006">
    <property type="protein sequence ID" value="RKP53672.1"/>
    <property type="molecule type" value="Genomic_DNA"/>
</dbReference>
<protein>
    <submittedName>
        <fullName evidence="1">Uncharacterized protein</fullName>
    </submittedName>
</protein>
<accession>A0A494XSQ0</accession>
<organism evidence="1 2">
    <name type="scientific">Pararobbsia silviterrae</name>
    <dbReference type="NCBI Taxonomy" id="1792498"/>
    <lineage>
        <taxon>Bacteria</taxon>
        <taxon>Pseudomonadati</taxon>
        <taxon>Pseudomonadota</taxon>
        <taxon>Betaproteobacteria</taxon>
        <taxon>Burkholderiales</taxon>
        <taxon>Burkholderiaceae</taxon>
        <taxon>Pararobbsia</taxon>
    </lineage>
</organism>
<evidence type="ECO:0000313" key="1">
    <source>
        <dbReference type="EMBL" id="RKP53672.1"/>
    </source>
</evidence>
<comment type="caution">
    <text evidence="1">The sequence shown here is derived from an EMBL/GenBank/DDBJ whole genome shotgun (WGS) entry which is preliminary data.</text>
</comment>